<evidence type="ECO:0000256" key="5">
    <source>
        <dbReference type="ARBA" id="ARBA00016377"/>
    </source>
</evidence>
<dbReference type="GO" id="GO:0019693">
    <property type="term" value="P:ribose phosphate metabolic process"/>
    <property type="evidence" value="ECO:0007669"/>
    <property type="project" value="TreeGrafter"/>
</dbReference>
<dbReference type="Proteomes" id="UP000270291">
    <property type="component" value="Unassembled WGS sequence"/>
</dbReference>
<organism evidence="12 13">
    <name type="scientific">Hymenobacter perfusus</name>
    <dbReference type="NCBI Taxonomy" id="1236770"/>
    <lineage>
        <taxon>Bacteria</taxon>
        <taxon>Pseudomonadati</taxon>
        <taxon>Bacteroidota</taxon>
        <taxon>Cytophagia</taxon>
        <taxon>Cytophagales</taxon>
        <taxon>Hymenobacteraceae</taxon>
        <taxon>Hymenobacter</taxon>
    </lineage>
</organism>
<keyword evidence="13" id="KW-1185">Reference proteome</keyword>
<evidence type="ECO:0000256" key="2">
    <source>
        <dbReference type="ARBA" id="ARBA00001946"/>
    </source>
</evidence>
<dbReference type="Gene3D" id="3.90.79.10">
    <property type="entry name" value="Nucleoside Triphosphate Pyrophosphohydrolase"/>
    <property type="match status" value="1"/>
</dbReference>
<feature type="binding site" evidence="9">
    <location>
        <position position="137"/>
    </location>
    <ligand>
        <name>Mg(2+)</name>
        <dbReference type="ChEBI" id="CHEBI:18420"/>
        <label>1</label>
    </ligand>
</feature>
<comment type="similarity">
    <text evidence="3">Belongs to the Nudix hydrolase family. NudK subfamily.</text>
</comment>
<evidence type="ECO:0000256" key="8">
    <source>
        <dbReference type="ARBA" id="ARBA00032272"/>
    </source>
</evidence>
<gene>
    <name evidence="12" type="ORF">EI293_08810</name>
</gene>
<keyword evidence="9" id="KW-0460">Magnesium</keyword>
<evidence type="ECO:0000256" key="4">
    <source>
        <dbReference type="ARBA" id="ARBA00011738"/>
    </source>
</evidence>
<dbReference type="PANTHER" id="PTHR11839:SF18">
    <property type="entry name" value="NUDIX HYDROLASE DOMAIN-CONTAINING PROTEIN"/>
    <property type="match status" value="1"/>
</dbReference>
<dbReference type="Pfam" id="PF00293">
    <property type="entry name" value="NUDIX"/>
    <property type="match status" value="1"/>
</dbReference>
<dbReference type="OrthoDB" id="1523642at2"/>
<dbReference type="InterPro" id="IPR015797">
    <property type="entry name" value="NUDIX_hydrolase-like_dom_sf"/>
</dbReference>
<evidence type="ECO:0000256" key="7">
    <source>
        <dbReference type="ARBA" id="ARBA00032162"/>
    </source>
</evidence>
<dbReference type="RefSeq" id="WP_125436758.1">
    <property type="nucleotide sequence ID" value="NZ_RWIU01000002.1"/>
</dbReference>
<dbReference type="PANTHER" id="PTHR11839">
    <property type="entry name" value="UDP/ADP-SUGAR PYROPHOSPHATASE"/>
    <property type="match status" value="1"/>
</dbReference>
<dbReference type="PROSITE" id="PS00893">
    <property type="entry name" value="NUDIX_BOX"/>
    <property type="match status" value="1"/>
</dbReference>
<dbReference type="GO" id="GO:0006753">
    <property type="term" value="P:nucleoside phosphate metabolic process"/>
    <property type="evidence" value="ECO:0007669"/>
    <property type="project" value="TreeGrafter"/>
</dbReference>
<comment type="caution">
    <text evidence="12">The sequence shown here is derived from an EMBL/GenBank/DDBJ whole genome shotgun (WGS) entry which is preliminary data.</text>
</comment>
<sequence>MQIIERKIAFDGHYKLSVLQVQDGPDVLRRERFEPGTAVAALVYHTGTRQYILTRQYRIGPEDEIVELAAGMVDGDEEPEAAIRREIHEELGYDVDRLERITRMLPSPGTSSEVITVFYAEVSHQSGQGGGLAEENEKIEAVSFTAEELGQARFEDAKTLVAVQWARLREAAN</sequence>
<proteinExistence type="inferred from homology"/>
<dbReference type="EMBL" id="RWIU01000002">
    <property type="protein sequence ID" value="RSK44605.1"/>
    <property type="molecule type" value="Genomic_DNA"/>
</dbReference>
<dbReference type="GO" id="GO:0046872">
    <property type="term" value="F:metal ion binding"/>
    <property type="evidence" value="ECO:0007669"/>
    <property type="project" value="UniProtKB-KW"/>
</dbReference>
<evidence type="ECO:0000256" key="3">
    <source>
        <dbReference type="ARBA" id="ARBA00007275"/>
    </source>
</evidence>
<comment type="catalytic activity">
    <reaction evidence="1">
        <text>GDP-alpha-D-mannose + H2O = alpha-D-mannose 1-phosphate + GMP + 2 H(+)</text>
        <dbReference type="Rhea" id="RHEA:27978"/>
        <dbReference type="ChEBI" id="CHEBI:15377"/>
        <dbReference type="ChEBI" id="CHEBI:15378"/>
        <dbReference type="ChEBI" id="CHEBI:57527"/>
        <dbReference type="ChEBI" id="CHEBI:58115"/>
        <dbReference type="ChEBI" id="CHEBI:58409"/>
    </reaction>
</comment>
<protein>
    <recommendedName>
        <fullName evidence="5">GDP-mannose pyrophosphatase</fullName>
    </recommendedName>
    <alternativeName>
        <fullName evidence="7">GDP-mannose hydrolase</fullName>
    </alternativeName>
    <alternativeName>
        <fullName evidence="8">GDPMK</fullName>
    </alternativeName>
</protein>
<evidence type="ECO:0000256" key="9">
    <source>
        <dbReference type="PIRSR" id="PIRSR604385-2"/>
    </source>
</evidence>
<evidence type="ECO:0000259" key="11">
    <source>
        <dbReference type="PROSITE" id="PS51462"/>
    </source>
</evidence>
<feature type="short sequence motif" description="Nudix box" evidence="10">
    <location>
        <begin position="71"/>
        <end position="93"/>
    </location>
</feature>
<feature type="binding site" evidence="9">
    <location>
        <position position="90"/>
    </location>
    <ligand>
        <name>Mg(2+)</name>
        <dbReference type="ChEBI" id="CHEBI:18420"/>
        <label>1</label>
    </ligand>
</feature>
<comment type="cofactor">
    <cofactor evidence="2 9">
        <name>Mg(2+)</name>
        <dbReference type="ChEBI" id="CHEBI:18420"/>
    </cofactor>
</comment>
<evidence type="ECO:0000256" key="6">
    <source>
        <dbReference type="ARBA" id="ARBA00022801"/>
    </source>
</evidence>
<dbReference type="InterPro" id="IPR020084">
    <property type="entry name" value="NUDIX_hydrolase_CS"/>
</dbReference>
<accession>A0A428KDW9</accession>
<feature type="binding site" evidence="9">
    <location>
        <position position="86"/>
    </location>
    <ligand>
        <name>Mg(2+)</name>
        <dbReference type="ChEBI" id="CHEBI:18420"/>
        <label>1</label>
    </ligand>
</feature>
<dbReference type="GO" id="GO:0016818">
    <property type="term" value="F:hydrolase activity, acting on acid anhydrides, in phosphorus-containing anhydrides"/>
    <property type="evidence" value="ECO:0007669"/>
    <property type="project" value="InterPro"/>
</dbReference>
<name>A0A428KDW9_9BACT</name>
<dbReference type="InterPro" id="IPR000086">
    <property type="entry name" value="NUDIX_hydrolase_dom"/>
</dbReference>
<evidence type="ECO:0000313" key="13">
    <source>
        <dbReference type="Proteomes" id="UP000270291"/>
    </source>
</evidence>
<dbReference type="AlphaFoldDB" id="A0A428KDW9"/>
<comment type="subunit">
    <text evidence="4">Homodimer.</text>
</comment>
<reference evidence="12 13" key="1">
    <citation type="submission" date="2018-12" db="EMBL/GenBank/DDBJ databases">
        <authorList>
            <person name="Feng G."/>
            <person name="Zhu H."/>
        </authorList>
    </citation>
    <scope>NUCLEOTIDE SEQUENCE [LARGE SCALE GENOMIC DNA]</scope>
    <source>
        <strain evidence="12 13">LMG 26000</strain>
    </source>
</reference>
<dbReference type="NCBIfam" id="TIGR00052">
    <property type="entry name" value="nudix-type nucleoside diphosphatase, YffH/AdpP family"/>
    <property type="match status" value="1"/>
</dbReference>
<dbReference type="PROSITE" id="PS51462">
    <property type="entry name" value="NUDIX"/>
    <property type="match status" value="1"/>
</dbReference>
<keyword evidence="6 12" id="KW-0378">Hydrolase</keyword>
<evidence type="ECO:0000256" key="1">
    <source>
        <dbReference type="ARBA" id="ARBA00000847"/>
    </source>
</evidence>
<dbReference type="SUPFAM" id="SSF55811">
    <property type="entry name" value="Nudix"/>
    <property type="match status" value="1"/>
</dbReference>
<dbReference type="InterPro" id="IPR004385">
    <property type="entry name" value="NDP_pyrophosphatase"/>
</dbReference>
<evidence type="ECO:0000256" key="10">
    <source>
        <dbReference type="PIRSR" id="PIRSR604385-3"/>
    </source>
</evidence>
<keyword evidence="9" id="KW-0479">Metal-binding</keyword>
<evidence type="ECO:0000313" key="12">
    <source>
        <dbReference type="EMBL" id="RSK44605.1"/>
    </source>
</evidence>
<feature type="binding site" evidence="9">
    <location>
        <position position="70"/>
    </location>
    <ligand>
        <name>Mg(2+)</name>
        <dbReference type="ChEBI" id="CHEBI:18420"/>
        <label>1</label>
    </ligand>
</feature>
<feature type="domain" description="Nudix hydrolase" evidence="11">
    <location>
        <begin position="34"/>
        <end position="167"/>
    </location>
</feature>